<dbReference type="Gene3D" id="2.60.40.1190">
    <property type="match status" value="1"/>
</dbReference>
<dbReference type="SUPFAM" id="SSF49344">
    <property type="entry name" value="CBD9-like"/>
    <property type="match status" value="1"/>
</dbReference>
<gene>
    <name evidence="4" type="ORF">C7C56_013205</name>
</gene>
<name>A0A2U2HK83_9BURK</name>
<dbReference type="InterPro" id="IPR045670">
    <property type="entry name" value="DUF5916"/>
</dbReference>
<feature type="domain" description="Carbohydrate-binding" evidence="2">
    <location>
        <begin position="57"/>
        <end position="218"/>
    </location>
</feature>
<feature type="chain" id="PRO_5015625382" evidence="1">
    <location>
        <begin position="42"/>
        <end position="759"/>
    </location>
</feature>
<evidence type="ECO:0000313" key="5">
    <source>
        <dbReference type="Proteomes" id="UP000241421"/>
    </source>
</evidence>
<dbReference type="InterPro" id="IPR010502">
    <property type="entry name" value="Carb-bd_dom_fam9"/>
</dbReference>
<keyword evidence="5" id="KW-1185">Reference proteome</keyword>
<dbReference type="EMBL" id="PXWF02000222">
    <property type="protein sequence ID" value="PWF47920.1"/>
    <property type="molecule type" value="Genomic_DNA"/>
</dbReference>
<protein>
    <submittedName>
        <fullName evidence="4">Uncharacterized protein</fullName>
    </submittedName>
</protein>
<dbReference type="Pfam" id="PF19313">
    <property type="entry name" value="DUF5916"/>
    <property type="match status" value="1"/>
</dbReference>
<feature type="signal peptide" evidence="1">
    <location>
        <begin position="1"/>
        <end position="41"/>
    </location>
</feature>
<feature type="domain" description="DUF5916" evidence="3">
    <location>
        <begin position="275"/>
        <end position="339"/>
    </location>
</feature>
<dbReference type="Pfam" id="PF06452">
    <property type="entry name" value="CBM9_1"/>
    <property type="match status" value="1"/>
</dbReference>
<evidence type="ECO:0000259" key="3">
    <source>
        <dbReference type="Pfam" id="PF19313"/>
    </source>
</evidence>
<reference evidence="4 5" key="1">
    <citation type="submission" date="2018-04" db="EMBL/GenBank/DDBJ databases">
        <title>Massilia violaceinigra sp. nov., a novel purple-pigmented bacterium isolated from Tianshan glacier, Xinjiang, China.</title>
        <authorList>
            <person name="Wang H."/>
        </authorList>
    </citation>
    <scope>NUCLEOTIDE SEQUENCE [LARGE SCALE GENOMIC DNA]</scope>
    <source>
        <strain evidence="4 5">B448-2</strain>
    </source>
</reference>
<evidence type="ECO:0000256" key="1">
    <source>
        <dbReference type="SAM" id="SignalP"/>
    </source>
</evidence>
<dbReference type="AlphaFoldDB" id="A0A2U2HK83"/>
<dbReference type="OrthoDB" id="9786766at2"/>
<proteinExistence type="predicted"/>
<dbReference type="Proteomes" id="UP000241421">
    <property type="component" value="Unassembled WGS sequence"/>
</dbReference>
<dbReference type="CDD" id="cd09618">
    <property type="entry name" value="CBM9_like_2"/>
    <property type="match status" value="1"/>
</dbReference>
<comment type="caution">
    <text evidence="4">The sequence shown here is derived from an EMBL/GenBank/DDBJ whole genome shotgun (WGS) entry which is preliminary data.</text>
</comment>
<evidence type="ECO:0000313" key="4">
    <source>
        <dbReference type="EMBL" id="PWF47920.1"/>
    </source>
</evidence>
<dbReference type="GO" id="GO:0030246">
    <property type="term" value="F:carbohydrate binding"/>
    <property type="evidence" value="ECO:0007669"/>
    <property type="project" value="InterPro"/>
</dbReference>
<sequence>MYIHNSLWNARAFDQPNPTPHMKLLYPLCLGLTLAANPALAAFEAYKITDPAHSVKLDGVVDDAVWGKAAARGGFFESQPADKIAAKVNTEVRIAYDAKYMYVAVKAFDPKPHEIRAPFGRRDKISGDQDFIGLFIDPGASRQAAQIIYFNPRGAFTDGNFTNTNGEDVSPDFDFSIATARFDGGWSAELRIPFTSISYVAGQSAPWNLLVMRNMTRDTRYKMWSGQVTRSSACLLCFSEPINGLAGLPTGLNWSATPQLVMRRGTDTVAGAPRQNNSDIALSLDVKIKPDSATVIDATINPDFSQIELDAPQLSGNTRFGLFVQEKRPFFLEGSDMFQTPFRAISTRTMSDPAWGARYTRRDAGRDLTVLTTRDAGGGLVQLPNAYHTDFAAQDFASQATVARANFKRGKLSLGVTGTDRTLFDERGYNRVLGPDFTWQRSDEERVRGQLLLSATTAQPDAAGKLVKGARTTGHAGVLEWSREEEKWGAWASVEEVSDGFRADNGFFSQVGYRLYVTEFSAKLGKRGPLNDLNLYFHSERKADTLGAAIVEDTTIGAWMKGPRDIEFNIRLKPKNKMRVKQHGELFETAQVWARIDASPGRTLARVSAELELGDQIDIEGARLGRGGLAMLYARLRPFEWLEFEPTYSATWVDGRGALVDGRRLYTEQALQLKGIYHIGARDTVRMILQRARTKRDPSLYANPVEGESSRGTTSFVYGHTATLGRAAYVGVTLSKGETPGHAPRRQQNELFVKLSWQI</sequence>
<dbReference type="GO" id="GO:0016052">
    <property type="term" value="P:carbohydrate catabolic process"/>
    <property type="evidence" value="ECO:0007669"/>
    <property type="project" value="InterPro"/>
</dbReference>
<evidence type="ECO:0000259" key="2">
    <source>
        <dbReference type="Pfam" id="PF06452"/>
    </source>
</evidence>
<accession>A0A2U2HK83</accession>
<dbReference type="GO" id="GO:0004553">
    <property type="term" value="F:hydrolase activity, hydrolyzing O-glycosyl compounds"/>
    <property type="evidence" value="ECO:0007669"/>
    <property type="project" value="InterPro"/>
</dbReference>
<keyword evidence="1" id="KW-0732">Signal</keyword>
<organism evidence="4 5">
    <name type="scientific">Massilia glaciei</name>
    <dbReference type="NCBI Taxonomy" id="1524097"/>
    <lineage>
        <taxon>Bacteria</taxon>
        <taxon>Pseudomonadati</taxon>
        <taxon>Pseudomonadota</taxon>
        <taxon>Betaproteobacteria</taxon>
        <taxon>Burkholderiales</taxon>
        <taxon>Oxalobacteraceae</taxon>
        <taxon>Telluria group</taxon>
        <taxon>Massilia</taxon>
    </lineage>
</organism>